<feature type="transmembrane region" description="Helical" evidence="1">
    <location>
        <begin position="61"/>
        <end position="80"/>
    </location>
</feature>
<dbReference type="EMBL" id="ML002243">
    <property type="protein sequence ID" value="RKP39792.1"/>
    <property type="molecule type" value="Genomic_DNA"/>
</dbReference>
<keyword evidence="4" id="KW-1185">Reference proteome</keyword>
<evidence type="ECO:0000256" key="1">
    <source>
        <dbReference type="SAM" id="Phobius"/>
    </source>
</evidence>
<gene>
    <name evidence="3" type="ORF">BJ085DRAFT_36734</name>
</gene>
<evidence type="ECO:0000313" key="4">
    <source>
        <dbReference type="Proteomes" id="UP000268162"/>
    </source>
</evidence>
<sequence>MKPADKEKDSDADSFFDEPVISDRQRRRDIIQCFINLSGFMVAVGLFVAVIIAVVHYKLTTAVASFSLLGTAVVCAVALASHFHHHLPSQLEALALPAYQVIHATGRFPKTECAFPLSMVPPKPSQESVRDYIQRRELVARASSAAVRRSTISVQSIDCPELRNQIILGFTKDGHHLLSVRVAEPDSTTDELEPMHIYSIVFWKFNLQKRLIRNCEVVLSTTTASQFQIGLLQTQADNILGVWTEAKFESGDAEAEFYIIDCNEGNGFGCVPLLICLPL</sequence>
<name>A0A4Q0A329_9FUNG</name>
<proteinExistence type="predicted"/>
<keyword evidence="1" id="KW-0472">Membrane</keyword>
<dbReference type="OrthoDB" id="514844at2759"/>
<feature type="domain" description="DDB1- and CUL4-associated factor 15 WD40 repeat-containing" evidence="2">
    <location>
        <begin position="162"/>
        <end position="237"/>
    </location>
</feature>
<accession>A0A4Q0A329</accession>
<protein>
    <recommendedName>
        <fullName evidence="2">DDB1- and CUL4-associated factor 15 WD40 repeat-containing domain-containing protein</fullName>
    </recommendedName>
</protein>
<dbReference type="AlphaFoldDB" id="A0A4Q0A329"/>
<keyword evidence="1" id="KW-1133">Transmembrane helix</keyword>
<organism evidence="3 4">
    <name type="scientific">Dimargaris cristalligena</name>
    <dbReference type="NCBI Taxonomy" id="215637"/>
    <lineage>
        <taxon>Eukaryota</taxon>
        <taxon>Fungi</taxon>
        <taxon>Fungi incertae sedis</taxon>
        <taxon>Zoopagomycota</taxon>
        <taxon>Kickxellomycotina</taxon>
        <taxon>Dimargaritomycetes</taxon>
        <taxon>Dimargaritales</taxon>
        <taxon>Dimargaritaceae</taxon>
        <taxon>Dimargaris</taxon>
    </lineage>
</organism>
<dbReference type="InterPro" id="IPR032734">
    <property type="entry name" value="DCAF15_WD40"/>
</dbReference>
<keyword evidence="1" id="KW-0812">Transmembrane</keyword>
<evidence type="ECO:0000259" key="2">
    <source>
        <dbReference type="Pfam" id="PF14939"/>
    </source>
</evidence>
<feature type="transmembrane region" description="Helical" evidence="1">
    <location>
        <begin position="34"/>
        <end position="55"/>
    </location>
</feature>
<dbReference type="Proteomes" id="UP000268162">
    <property type="component" value="Unassembled WGS sequence"/>
</dbReference>
<dbReference type="Pfam" id="PF14939">
    <property type="entry name" value="DCAF15_WD40"/>
    <property type="match status" value="1"/>
</dbReference>
<evidence type="ECO:0000313" key="3">
    <source>
        <dbReference type="EMBL" id="RKP39792.1"/>
    </source>
</evidence>
<reference evidence="4" key="1">
    <citation type="journal article" date="2018" name="Nat. Microbiol.">
        <title>Leveraging single-cell genomics to expand the fungal tree of life.</title>
        <authorList>
            <person name="Ahrendt S.R."/>
            <person name="Quandt C.A."/>
            <person name="Ciobanu D."/>
            <person name="Clum A."/>
            <person name="Salamov A."/>
            <person name="Andreopoulos B."/>
            <person name="Cheng J.F."/>
            <person name="Woyke T."/>
            <person name="Pelin A."/>
            <person name="Henrissat B."/>
            <person name="Reynolds N.K."/>
            <person name="Benny G.L."/>
            <person name="Smith M.E."/>
            <person name="James T.Y."/>
            <person name="Grigoriev I.V."/>
        </authorList>
    </citation>
    <scope>NUCLEOTIDE SEQUENCE [LARGE SCALE GENOMIC DNA]</scope>
    <source>
        <strain evidence="4">RSA 468</strain>
    </source>
</reference>